<proteinExistence type="inferred from homology"/>
<comment type="caution">
    <text evidence="3">The sequence shown here is derived from an EMBL/GenBank/DDBJ whole genome shotgun (WGS) entry which is preliminary data.</text>
</comment>
<dbReference type="PANTHER" id="PTHR36845">
    <property type="entry name" value="HYDROLASE, PUTATIVE (AFU_ORTHOLOGUE AFUA_7G05090)-RELATED"/>
    <property type="match status" value="1"/>
</dbReference>
<accession>J9H291</accession>
<dbReference type="SUPFAM" id="SSF48208">
    <property type="entry name" value="Six-hairpin glycosidases"/>
    <property type="match status" value="1"/>
</dbReference>
<organism evidence="3">
    <name type="scientific">gut metagenome</name>
    <dbReference type="NCBI Taxonomy" id="749906"/>
    <lineage>
        <taxon>unclassified sequences</taxon>
        <taxon>metagenomes</taxon>
        <taxon>organismal metagenomes</taxon>
    </lineage>
</organism>
<dbReference type="Gene3D" id="1.50.10.10">
    <property type="match status" value="1"/>
</dbReference>
<name>J9H291_9ZZZZ</name>
<dbReference type="GO" id="GO:0000272">
    <property type="term" value="P:polysaccharide catabolic process"/>
    <property type="evidence" value="ECO:0007669"/>
    <property type="project" value="TreeGrafter"/>
</dbReference>
<dbReference type="GO" id="GO:0052757">
    <property type="term" value="F:chondroitin hydrolase activity"/>
    <property type="evidence" value="ECO:0007669"/>
    <property type="project" value="TreeGrafter"/>
</dbReference>
<keyword evidence="1 3" id="KW-0378">Hydrolase</keyword>
<comment type="similarity">
    <text evidence="2">Belongs to the glycosyl hydrolase 88 family.</text>
</comment>
<gene>
    <name evidence="3" type="ORF">EVA_04269</name>
</gene>
<sequence length="188" mass="21509">MIDTANLDRAYEQAIEKIRRNQKKIGVAFPHVANGEHGEYNREKPSFWTGGFWGGLLWLAYRETHDPALLETACEIESVLDGPLDEYAHIHHDVGFMWLPTAVAHYKATGSEKSRARGLKAASHLMGRFNLNGRFIRAWNDEVYENSQGWAIIDCMMNIPLLYWASSELNDPRFRQVAMAHADTVLRH</sequence>
<evidence type="ECO:0000256" key="1">
    <source>
        <dbReference type="ARBA" id="ARBA00022801"/>
    </source>
</evidence>
<dbReference type="InterPro" id="IPR008928">
    <property type="entry name" value="6-hairpin_glycosidase_sf"/>
</dbReference>
<evidence type="ECO:0000256" key="2">
    <source>
        <dbReference type="ARBA" id="ARBA00038358"/>
    </source>
</evidence>
<dbReference type="InterPro" id="IPR052369">
    <property type="entry name" value="UG_Glycosaminoglycan_Hydrolase"/>
</dbReference>
<dbReference type="EMBL" id="AMCI01000836">
    <property type="protein sequence ID" value="EJX07620.1"/>
    <property type="molecule type" value="Genomic_DNA"/>
</dbReference>
<dbReference type="InterPro" id="IPR012341">
    <property type="entry name" value="6hp_glycosidase-like_sf"/>
</dbReference>
<protein>
    <submittedName>
        <fullName evidence="3">Unsaturated glucuronyl hydrolase</fullName>
    </submittedName>
</protein>
<dbReference type="PANTHER" id="PTHR36845:SF1">
    <property type="entry name" value="HYDROLASE, PUTATIVE (AFU_ORTHOLOGUE AFUA_7G05090)-RELATED"/>
    <property type="match status" value="1"/>
</dbReference>
<reference evidence="3" key="1">
    <citation type="journal article" date="2012" name="PLoS ONE">
        <title>Gene sets for utilization of primary and secondary nutrition supplies in the distal gut of endangered iberian lynx.</title>
        <authorList>
            <person name="Alcaide M."/>
            <person name="Messina E."/>
            <person name="Richter M."/>
            <person name="Bargiela R."/>
            <person name="Peplies J."/>
            <person name="Huws S.A."/>
            <person name="Newbold C.J."/>
            <person name="Golyshin P.N."/>
            <person name="Simon M.A."/>
            <person name="Lopez G."/>
            <person name="Yakimov M.M."/>
            <person name="Ferrer M."/>
        </authorList>
    </citation>
    <scope>NUCLEOTIDE SEQUENCE</scope>
</reference>
<dbReference type="AlphaFoldDB" id="J9H291"/>
<feature type="non-terminal residue" evidence="3">
    <location>
        <position position="188"/>
    </location>
</feature>
<evidence type="ECO:0000313" key="3">
    <source>
        <dbReference type="EMBL" id="EJX07620.1"/>
    </source>
</evidence>